<protein>
    <submittedName>
        <fullName evidence="2">Putative membrane protein</fullName>
    </submittedName>
</protein>
<evidence type="ECO:0000313" key="3">
    <source>
        <dbReference type="Proteomes" id="UP000502377"/>
    </source>
</evidence>
<reference evidence="2 3" key="1">
    <citation type="submission" date="2016-07" db="EMBL/GenBank/DDBJ databases">
        <title>Comparative genomics of the Campylobacter concisus group.</title>
        <authorList>
            <person name="Miller W.G."/>
            <person name="Yee E."/>
            <person name="Chapman M.H."/>
            <person name="Huynh S."/>
            <person name="Bono J.L."/>
            <person name="On S.L.W."/>
            <person name="StLeger J."/>
            <person name="Foster G."/>
            <person name="Parker C.T."/>
        </authorList>
    </citation>
    <scope>NUCLEOTIDE SEQUENCE [LARGE SCALE GENOMIC DNA]</scope>
    <source>
        <strain evidence="2 3">ATCC 33238</strain>
    </source>
</reference>
<dbReference type="KEGG" id="crx:CRECT_0257"/>
<evidence type="ECO:0000256" key="1">
    <source>
        <dbReference type="SAM" id="Phobius"/>
    </source>
</evidence>
<proteinExistence type="predicted"/>
<keyword evidence="1" id="KW-1133">Transmembrane helix</keyword>
<feature type="transmembrane region" description="Helical" evidence="1">
    <location>
        <begin position="32"/>
        <end position="55"/>
    </location>
</feature>
<dbReference type="AlphaFoldDB" id="A0A6G5QKF4"/>
<sequence>MRAENFIAFFTVCGFFIGVTFSTLKLSDPIDMLIYTFLVTFFFYLLVHVVIINYLDVKASLKRRFDKELYEQRADYLIGELGLREKRIDNLLSKLASENILIKQTLNKSNESNAKAA</sequence>
<dbReference type="RefSeq" id="WP_002945940.1">
    <property type="nucleotide sequence ID" value="NZ_CP012543.1"/>
</dbReference>
<feature type="transmembrane region" description="Helical" evidence="1">
    <location>
        <begin position="7"/>
        <end position="26"/>
    </location>
</feature>
<evidence type="ECO:0000313" key="2">
    <source>
        <dbReference type="EMBL" id="QCD45956.1"/>
    </source>
</evidence>
<name>A0A6G5QKF4_CAMRE</name>
<keyword evidence="1" id="KW-0472">Membrane</keyword>
<organism evidence="2 3">
    <name type="scientific">Campylobacter rectus</name>
    <name type="common">Wolinella recta</name>
    <dbReference type="NCBI Taxonomy" id="203"/>
    <lineage>
        <taxon>Bacteria</taxon>
        <taxon>Pseudomonadati</taxon>
        <taxon>Campylobacterota</taxon>
        <taxon>Epsilonproteobacteria</taxon>
        <taxon>Campylobacterales</taxon>
        <taxon>Campylobacteraceae</taxon>
        <taxon>Campylobacter</taxon>
    </lineage>
</organism>
<dbReference type="EMBL" id="CP012543">
    <property type="protein sequence ID" value="QCD45956.1"/>
    <property type="molecule type" value="Genomic_DNA"/>
</dbReference>
<accession>A0A6G5QKF4</accession>
<keyword evidence="1" id="KW-0812">Transmembrane</keyword>
<gene>
    <name evidence="2" type="ORF">CRECT_0257</name>
</gene>
<dbReference type="Proteomes" id="UP000502377">
    <property type="component" value="Chromosome"/>
</dbReference>